<feature type="transmembrane region" description="Helical" evidence="1">
    <location>
        <begin position="18"/>
        <end position="41"/>
    </location>
</feature>
<keyword evidence="1" id="KW-0812">Transmembrane</keyword>
<evidence type="ECO:0000313" key="3">
    <source>
        <dbReference type="Proteomes" id="UP000451471"/>
    </source>
</evidence>
<protein>
    <submittedName>
        <fullName evidence="2">Uncharacterized protein</fullName>
    </submittedName>
</protein>
<keyword evidence="3" id="KW-1185">Reference proteome</keyword>
<evidence type="ECO:0000313" key="2">
    <source>
        <dbReference type="EMBL" id="MWG35908.1"/>
    </source>
</evidence>
<proteinExistence type="predicted"/>
<dbReference type="RefSeq" id="WP_158205576.1">
    <property type="nucleotide sequence ID" value="NZ_WSZK01000028.1"/>
</dbReference>
<dbReference type="Proteomes" id="UP000451471">
    <property type="component" value="Unassembled WGS sequence"/>
</dbReference>
<keyword evidence="1" id="KW-0472">Membrane</keyword>
<keyword evidence="1" id="KW-1133">Transmembrane helix</keyword>
<name>A0A6B0GVZ9_9EURY</name>
<evidence type="ECO:0000256" key="1">
    <source>
        <dbReference type="SAM" id="Phobius"/>
    </source>
</evidence>
<dbReference type="EMBL" id="WSZK01000028">
    <property type="protein sequence ID" value="MWG35908.1"/>
    <property type="molecule type" value="Genomic_DNA"/>
</dbReference>
<dbReference type="AlphaFoldDB" id="A0A6B0GVZ9"/>
<sequence length="197" mass="21369">MTEYPGLPTAITRFYRSFLLAGIQMLIAGAPFAAVVVILFAHIFPEAAPYGLLSAVNLGLLSMLNQIRTNSESPSDSETAPTSEPESIRGLLFGMIVMMLVLWATMVVVGGTIGYLLAYRAGLPYLAIVGAVVFPLIDDELGQIHPFLSPSVLARYAVFSPLYSLGLIDDSNEFLRRSIVRSSAARAGQYSYRSSER</sequence>
<organism evidence="2 3">
    <name type="scientific">Halomarina oriensis</name>
    <dbReference type="NCBI Taxonomy" id="671145"/>
    <lineage>
        <taxon>Archaea</taxon>
        <taxon>Methanobacteriati</taxon>
        <taxon>Methanobacteriota</taxon>
        <taxon>Stenosarchaea group</taxon>
        <taxon>Halobacteria</taxon>
        <taxon>Halobacteriales</taxon>
        <taxon>Natronomonadaceae</taxon>
        <taxon>Halomarina</taxon>
    </lineage>
</organism>
<reference evidence="2 3" key="1">
    <citation type="submission" date="2019-12" db="EMBL/GenBank/DDBJ databases">
        <title>Halocatena pleomorpha gen. nov. sp. nov., an extremely halophilic archaeon of family Halobacteriaceae isolated from saltpan soil.</title>
        <authorList>
            <person name="Pal Y."/>
            <person name="Verma A."/>
            <person name="Krishnamurthi S."/>
            <person name="Kumar P."/>
        </authorList>
    </citation>
    <scope>NUCLEOTIDE SEQUENCE [LARGE SCALE GENOMIC DNA]</scope>
    <source>
        <strain evidence="2 3">JCM 16495</strain>
    </source>
</reference>
<accession>A0A6B0GVZ9</accession>
<gene>
    <name evidence="2" type="ORF">GQS65_15685</name>
</gene>
<feature type="transmembrane region" description="Helical" evidence="1">
    <location>
        <begin position="88"/>
        <end position="111"/>
    </location>
</feature>
<comment type="caution">
    <text evidence="2">The sequence shown here is derived from an EMBL/GenBank/DDBJ whole genome shotgun (WGS) entry which is preliminary data.</text>
</comment>